<organism evidence="1 2">
    <name type="scientific">Panicum virgatum</name>
    <name type="common">Blackwell switchgrass</name>
    <dbReference type="NCBI Taxonomy" id="38727"/>
    <lineage>
        <taxon>Eukaryota</taxon>
        <taxon>Viridiplantae</taxon>
        <taxon>Streptophyta</taxon>
        <taxon>Embryophyta</taxon>
        <taxon>Tracheophyta</taxon>
        <taxon>Spermatophyta</taxon>
        <taxon>Magnoliopsida</taxon>
        <taxon>Liliopsida</taxon>
        <taxon>Poales</taxon>
        <taxon>Poaceae</taxon>
        <taxon>PACMAD clade</taxon>
        <taxon>Panicoideae</taxon>
        <taxon>Panicodae</taxon>
        <taxon>Paniceae</taxon>
        <taxon>Panicinae</taxon>
        <taxon>Panicum</taxon>
        <taxon>Panicum sect. Hiantes</taxon>
    </lineage>
</organism>
<proteinExistence type="predicted"/>
<protein>
    <submittedName>
        <fullName evidence="1">Uncharacterized protein</fullName>
    </submittedName>
</protein>
<dbReference type="AlphaFoldDB" id="A0A8T0T1K1"/>
<gene>
    <name evidence="1" type="ORF">PVAP13_5KG747700</name>
</gene>
<evidence type="ECO:0000313" key="2">
    <source>
        <dbReference type="Proteomes" id="UP000823388"/>
    </source>
</evidence>
<evidence type="ECO:0000313" key="1">
    <source>
        <dbReference type="EMBL" id="KAG2603125.1"/>
    </source>
</evidence>
<sequence>MTGAEPGSVVEGAICHLASLLILTSLYEHQERRQGVVKLHQQKYIFDQGICFMEAVVISCTLADVNYLEHLLVICSPSQANKNLDSFCRFVGSPSGKVAHHQTSLQAIFPHLAVGFDNPRHIGYAKNDVFVCWLPK</sequence>
<name>A0A8T0T1K1_PANVG</name>
<dbReference type="Proteomes" id="UP000823388">
    <property type="component" value="Chromosome 5K"/>
</dbReference>
<accession>A0A8T0T1K1</accession>
<comment type="caution">
    <text evidence="1">The sequence shown here is derived from an EMBL/GenBank/DDBJ whole genome shotgun (WGS) entry which is preliminary data.</text>
</comment>
<keyword evidence="2" id="KW-1185">Reference proteome</keyword>
<reference evidence="1" key="1">
    <citation type="submission" date="2020-05" db="EMBL/GenBank/DDBJ databases">
        <title>WGS assembly of Panicum virgatum.</title>
        <authorList>
            <person name="Lovell J.T."/>
            <person name="Jenkins J."/>
            <person name="Shu S."/>
            <person name="Juenger T.E."/>
            <person name="Schmutz J."/>
        </authorList>
    </citation>
    <scope>NUCLEOTIDE SEQUENCE</scope>
    <source>
        <strain evidence="1">AP13</strain>
    </source>
</reference>
<dbReference type="EMBL" id="CM029045">
    <property type="protein sequence ID" value="KAG2603125.1"/>
    <property type="molecule type" value="Genomic_DNA"/>
</dbReference>